<proteinExistence type="predicted"/>
<protein>
    <submittedName>
        <fullName evidence="1">Uncharacterized protein</fullName>
    </submittedName>
</protein>
<organism evidence="1 2">
    <name type="scientific">Setaria viridis</name>
    <name type="common">Green bristlegrass</name>
    <name type="synonym">Setaria italica subsp. viridis</name>
    <dbReference type="NCBI Taxonomy" id="4556"/>
    <lineage>
        <taxon>Eukaryota</taxon>
        <taxon>Viridiplantae</taxon>
        <taxon>Streptophyta</taxon>
        <taxon>Embryophyta</taxon>
        <taxon>Tracheophyta</taxon>
        <taxon>Spermatophyta</taxon>
        <taxon>Magnoliopsida</taxon>
        <taxon>Liliopsida</taxon>
        <taxon>Poales</taxon>
        <taxon>Poaceae</taxon>
        <taxon>PACMAD clade</taxon>
        <taxon>Panicoideae</taxon>
        <taxon>Panicodae</taxon>
        <taxon>Paniceae</taxon>
        <taxon>Cenchrinae</taxon>
        <taxon>Setaria</taxon>
    </lineage>
</organism>
<evidence type="ECO:0000313" key="2">
    <source>
        <dbReference type="Proteomes" id="UP000298652"/>
    </source>
</evidence>
<dbReference type="Gramene" id="TKW07568">
    <property type="protein sequence ID" value="TKW07568"/>
    <property type="gene ID" value="SEVIR_7G315632v2"/>
</dbReference>
<evidence type="ECO:0000313" key="1">
    <source>
        <dbReference type="EMBL" id="TKW07568.1"/>
    </source>
</evidence>
<dbReference type="AlphaFoldDB" id="A0A4U6TWQ7"/>
<dbReference type="EMBL" id="CM016558">
    <property type="protein sequence ID" value="TKW07568.1"/>
    <property type="molecule type" value="Genomic_DNA"/>
</dbReference>
<sequence>MLAWWFLRAVLACRPPTLTRSASSLPSPPAAPARRLLLFLFPALPTAVAGDGGLLLQVRALQDRRQGGLPRHAPLLRHGQPPPPPPGSYPFISAKWLLCSLGSYISAVLQFFHSHACAAGFSMGH</sequence>
<name>A0A4U6TWQ7_SETVI</name>
<accession>A0A4U6TWQ7</accession>
<reference evidence="1" key="1">
    <citation type="submission" date="2019-03" db="EMBL/GenBank/DDBJ databases">
        <title>WGS assembly of Setaria viridis.</title>
        <authorList>
            <person name="Huang P."/>
            <person name="Jenkins J."/>
            <person name="Grimwood J."/>
            <person name="Barry K."/>
            <person name="Healey A."/>
            <person name="Mamidi S."/>
            <person name="Sreedasyam A."/>
            <person name="Shu S."/>
            <person name="Feldman M."/>
            <person name="Wu J."/>
            <person name="Yu Y."/>
            <person name="Chen C."/>
            <person name="Johnson J."/>
            <person name="Rokhsar D."/>
            <person name="Baxter I."/>
            <person name="Schmutz J."/>
            <person name="Brutnell T."/>
            <person name="Kellogg E."/>
        </authorList>
    </citation>
    <scope>NUCLEOTIDE SEQUENCE [LARGE SCALE GENOMIC DNA]</scope>
</reference>
<dbReference type="Proteomes" id="UP000298652">
    <property type="component" value="Chromosome 7"/>
</dbReference>
<gene>
    <name evidence="1" type="ORF">SEVIR_7G315632v2</name>
</gene>
<keyword evidence="2" id="KW-1185">Reference proteome</keyword>